<evidence type="ECO:0000256" key="2">
    <source>
        <dbReference type="ARBA" id="ARBA00022771"/>
    </source>
</evidence>
<evidence type="ECO:0000256" key="5">
    <source>
        <dbReference type="SAM" id="MobiDB-lite"/>
    </source>
</evidence>
<evidence type="ECO:0000256" key="3">
    <source>
        <dbReference type="ARBA" id="ARBA00022833"/>
    </source>
</evidence>
<feature type="compositionally biased region" description="Low complexity" evidence="5">
    <location>
        <begin position="486"/>
        <end position="498"/>
    </location>
</feature>
<dbReference type="CDD" id="cd02340">
    <property type="entry name" value="ZZ_NBR1_like"/>
    <property type="match status" value="1"/>
</dbReference>
<reference evidence="7 8" key="1">
    <citation type="journal article" date="2013" name="Curr. Biol.">
        <title>The Genome of the Foraminiferan Reticulomyxa filosa.</title>
        <authorList>
            <person name="Glockner G."/>
            <person name="Hulsmann N."/>
            <person name="Schleicher M."/>
            <person name="Noegel A.A."/>
            <person name="Eichinger L."/>
            <person name="Gallinger C."/>
            <person name="Pawlowski J."/>
            <person name="Sierra R."/>
            <person name="Euteneuer U."/>
            <person name="Pillet L."/>
            <person name="Moustafa A."/>
            <person name="Platzer M."/>
            <person name="Groth M."/>
            <person name="Szafranski K."/>
            <person name="Schliwa M."/>
        </authorList>
    </citation>
    <scope>NUCLEOTIDE SEQUENCE [LARGE SCALE GENOMIC DNA]</scope>
</reference>
<protein>
    <recommendedName>
        <fullName evidence="6">ZZ-type domain-containing protein</fullName>
    </recommendedName>
</protein>
<sequence>GLQECGEKEETIHKGVQCDQCNVCPIRGTRYKCCVCSDFDLCGNCESFGKHNPSHPLIKMNRSMESLQPRESNDLTGVQEWCTNYFHMLSEWFGPHARSARGVQFAEFGWGEPHPHPHPHAHPNPYSQWHPSQGPTFCHHQHGEEEHEHEHGHDEDEDETDDAGVEEDEKPKRCRRRGCRVKWMRFAKHMKQAWEKDHRLDEVSKKQTSGDCKKKKDRPMAEFVKHGNVPDGSYFPVETILQKTWEIKNTGTAEWGDDVKLVFLKGNESLPLEKEFSVPNAKPQEIVKVSAMIRSPAVSGRFCAYFRLQKKGIKFGPRIWVDFHAVGGSDPKEEEENGKEKDKEKTKEQEQIEKEKRKQFKRELKQQAKLQCRKEKLAKKMKKIDTKLSFHGNEKDQLSNDDEILQKEGVISCMCGAPLIQTTPLAVYYPNVRVSCDICGCRCPSSGSIYHCPAEKTRDHPGGYDLCLNCVRFQMNSFDESEQEEQQQPQKPEVQQPQRDPVDEKDKDKKENAQQGPKEGAEKNAITQDDAEPTQTKPDGREPFQYTKEVISIMNMGFKDIEKIKYLLVNKKGDCNQVITELLSQ</sequence>
<dbReference type="Gene3D" id="3.30.60.90">
    <property type="match status" value="1"/>
</dbReference>
<dbReference type="GO" id="GO:0008270">
    <property type="term" value="F:zinc ion binding"/>
    <property type="evidence" value="ECO:0007669"/>
    <property type="project" value="UniProtKB-KW"/>
</dbReference>
<dbReference type="InterPro" id="IPR043145">
    <property type="entry name" value="Znf_ZZ_sf"/>
</dbReference>
<dbReference type="PROSITE" id="PS01357">
    <property type="entry name" value="ZF_ZZ_1"/>
    <property type="match status" value="1"/>
</dbReference>
<dbReference type="Gene3D" id="2.60.40.10">
    <property type="entry name" value="Immunoglobulins"/>
    <property type="match status" value="1"/>
</dbReference>
<dbReference type="OrthoDB" id="661148at2759"/>
<proteinExistence type="predicted"/>
<evidence type="ECO:0000259" key="6">
    <source>
        <dbReference type="PROSITE" id="PS50135"/>
    </source>
</evidence>
<feature type="compositionally biased region" description="Basic and acidic residues" evidence="5">
    <location>
        <begin position="141"/>
        <end position="154"/>
    </location>
</feature>
<dbReference type="InterPro" id="IPR032350">
    <property type="entry name" value="Nbr1_FW"/>
</dbReference>
<feature type="region of interest" description="Disordered" evidence="5">
    <location>
        <begin position="111"/>
        <end position="171"/>
    </location>
</feature>
<dbReference type="Pfam" id="PF00569">
    <property type="entry name" value="ZZ"/>
    <property type="match status" value="1"/>
</dbReference>
<dbReference type="SMART" id="SM00291">
    <property type="entry name" value="ZnF_ZZ"/>
    <property type="match status" value="1"/>
</dbReference>
<evidence type="ECO:0000256" key="4">
    <source>
        <dbReference type="PROSITE-ProRule" id="PRU00228"/>
    </source>
</evidence>
<dbReference type="InterPro" id="IPR013783">
    <property type="entry name" value="Ig-like_fold"/>
</dbReference>
<feature type="compositionally biased region" description="Basic and acidic residues" evidence="5">
    <location>
        <begin position="500"/>
        <end position="512"/>
    </location>
</feature>
<comment type="caution">
    <text evidence="7">The sequence shown here is derived from an EMBL/GenBank/DDBJ whole genome shotgun (WGS) entry which is preliminary data.</text>
</comment>
<feature type="compositionally biased region" description="Basic and acidic residues" evidence="5">
    <location>
        <begin position="338"/>
        <end position="360"/>
    </location>
</feature>
<dbReference type="PANTHER" id="PTHR20930:SF0">
    <property type="entry name" value="PROTEIN ILRUN"/>
    <property type="match status" value="1"/>
</dbReference>
<dbReference type="SUPFAM" id="SSF57850">
    <property type="entry name" value="RING/U-box"/>
    <property type="match status" value="1"/>
</dbReference>
<evidence type="ECO:0000256" key="1">
    <source>
        <dbReference type="ARBA" id="ARBA00022723"/>
    </source>
</evidence>
<feature type="domain" description="ZZ-type" evidence="6">
    <location>
        <begin position="13"/>
        <end position="65"/>
    </location>
</feature>
<dbReference type="Proteomes" id="UP000023152">
    <property type="component" value="Unassembled WGS sequence"/>
</dbReference>
<feature type="non-terminal residue" evidence="7">
    <location>
        <position position="1"/>
    </location>
</feature>
<dbReference type="Pfam" id="PF16158">
    <property type="entry name" value="N_BRCA1_IG"/>
    <property type="match status" value="1"/>
</dbReference>
<keyword evidence="8" id="KW-1185">Reference proteome</keyword>
<organism evidence="7 8">
    <name type="scientific">Reticulomyxa filosa</name>
    <dbReference type="NCBI Taxonomy" id="46433"/>
    <lineage>
        <taxon>Eukaryota</taxon>
        <taxon>Sar</taxon>
        <taxon>Rhizaria</taxon>
        <taxon>Retaria</taxon>
        <taxon>Foraminifera</taxon>
        <taxon>Monothalamids</taxon>
        <taxon>Reticulomyxidae</taxon>
        <taxon>Reticulomyxa</taxon>
    </lineage>
</organism>
<feature type="compositionally biased region" description="Acidic residues" evidence="5">
    <location>
        <begin position="155"/>
        <end position="168"/>
    </location>
</feature>
<feature type="region of interest" description="Disordered" evidence="5">
    <location>
        <begin position="327"/>
        <end position="360"/>
    </location>
</feature>
<keyword evidence="1" id="KW-0479">Metal-binding</keyword>
<dbReference type="AlphaFoldDB" id="X6PDL5"/>
<gene>
    <name evidence="7" type="ORF">RFI_00914</name>
</gene>
<dbReference type="PANTHER" id="PTHR20930">
    <property type="entry name" value="OVARIAN CARCINOMA ANTIGEN CA125-RELATED"/>
    <property type="match status" value="1"/>
</dbReference>
<evidence type="ECO:0000313" key="7">
    <source>
        <dbReference type="EMBL" id="ETO36149.1"/>
    </source>
</evidence>
<dbReference type="EMBL" id="ASPP01000963">
    <property type="protein sequence ID" value="ETO36149.1"/>
    <property type="molecule type" value="Genomic_DNA"/>
</dbReference>
<dbReference type="PROSITE" id="PS50135">
    <property type="entry name" value="ZF_ZZ_2"/>
    <property type="match status" value="1"/>
</dbReference>
<accession>X6PDL5</accession>
<evidence type="ECO:0000313" key="8">
    <source>
        <dbReference type="Proteomes" id="UP000023152"/>
    </source>
</evidence>
<feature type="region of interest" description="Disordered" evidence="5">
    <location>
        <begin position="478"/>
        <end position="544"/>
    </location>
</feature>
<feature type="compositionally biased region" description="Polar residues" evidence="5">
    <location>
        <begin position="125"/>
        <end position="135"/>
    </location>
</feature>
<keyword evidence="2 4" id="KW-0863">Zinc-finger</keyword>
<keyword evidence="3" id="KW-0862">Zinc</keyword>
<dbReference type="InterPro" id="IPR000433">
    <property type="entry name" value="Znf_ZZ"/>
</dbReference>
<dbReference type="CDD" id="cd14947">
    <property type="entry name" value="NBR1_like"/>
    <property type="match status" value="1"/>
</dbReference>
<feature type="region of interest" description="Disordered" evidence="5">
    <location>
        <begin position="198"/>
        <end position="218"/>
    </location>
</feature>
<name>X6PDL5_RETFI</name>